<evidence type="ECO:0000313" key="2">
    <source>
        <dbReference type="EMBL" id="EGV62739.1"/>
    </source>
</evidence>
<dbReference type="GeneID" id="18247874"/>
<dbReference type="AlphaFoldDB" id="G3BA10"/>
<dbReference type="KEGG" id="cten:18247874"/>
<accession>G3BA10</accession>
<dbReference type="Proteomes" id="UP000000707">
    <property type="component" value="Unassembled WGS sequence"/>
</dbReference>
<evidence type="ECO:0000313" key="3">
    <source>
        <dbReference type="Proteomes" id="UP000000707"/>
    </source>
</evidence>
<evidence type="ECO:0000256" key="1">
    <source>
        <dbReference type="SAM" id="MobiDB-lite"/>
    </source>
</evidence>
<proteinExistence type="predicted"/>
<protein>
    <submittedName>
        <fullName evidence="2">Uncharacterized protein</fullName>
    </submittedName>
</protein>
<feature type="compositionally biased region" description="Low complexity" evidence="1">
    <location>
        <begin position="10"/>
        <end position="38"/>
    </location>
</feature>
<dbReference type="eggNOG" id="ENOG502RQ2E">
    <property type="taxonomic scope" value="Eukaryota"/>
</dbReference>
<organism evidence="3">
    <name type="scientific">Candida tenuis (strain ATCC 10573 / BCRC 21748 / CBS 615 / JCM 9827 / NBRC 10315 / NRRL Y-1498 / VKM Y-70)</name>
    <name type="common">Yeast</name>
    <name type="synonym">Yamadazyma tenuis</name>
    <dbReference type="NCBI Taxonomy" id="590646"/>
    <lineage>
        <taxon>Eukaryota</taxon>
        <taxon>Fungi</taxon>
        <taxon>Dikarya</taxon>
        <taxon>Ascomycota</taxon>
        <taxon>Saccharomycotina</taxon>
        <taxon>Pichiomycetes</taxon>
        <taxon>Debaryomycetaceae</taxon>
        <taxon>Yamadazyma</taxon>
    </lineage>
</organism>
<dbReference type="OrthoDB" id="4022168at2759"/>
<reference evidence="2 3" key="1">
    <citation type="journal article" date="2011" name="Proc. Natl. Acad. Sci. U.S.A.">
        <title>Comparative genomics of xylose-fermenting fungi for enhanced biofuel production.</title>
        <authorList>
            <person name="Wohlbach D.J."/>
            <person name="Kuo A."/>
            <person name="Sato T.K."/>
            <person name="Potts K.M."/>
            <person name="Salamov A.A."/>
            <person name="LaButti K.M."/>
            <person name="Sun H."/>
            <person name="Clum A."/>
            <person name="Pangilinan J.L."/>
            <person name="Lindquist E.A."/>
            <person name="Lucas S."/>
            <person name="Lapidus A."/>
            <person name="Jin M."/>
            <person name="Gunawan C."/>
            <person name="Balan V."/>
            <person name="Dale B.E."/>
            <person name="Jeffries T.W."/>
            <person name="Zinkel R."/>
            <person name="Barry K.W."/>
            <person name="Grigoriev I.V."/>
            <person name="Gasch A.P."/>
        </authorList>
    </citation>
    <scope>NUCLEOTIDE SEQUENCE [LARGE SCALE GENOMIC DNA]</scope>
    <source>
        <strain evidence="2">ATCC 10573</strain>
        <strain evidence="3">ATCC 10573 / BCRC 21748 / CBS 615 / JCM 9827 / NBRC 10315 / NRRL Y-1498 / VKM Y-70</strain>
    </source>
</reference>
<dbReference type="EMBL" id="GL996527">
    <property type="protein sequence ID" value="EGV62738.1"/>
    <property type="molecule type" value="Genomic_DNA"/>
</dbReference>
<name>G3BA10_CANTC</name>
<dbReference type="RefSeq" id="XP_006688909.1">
    <property type="nucleotide sequence ID" value="XM_006688846.1"/>
</dbReference>
<sequence length="250" mass="27816">MSSVSWPVLSSKDSNVSSPSPTKSSKSRSSSVSPFKASPTKRSKLSPTRFIPTTEASSSLQGKGLGFTIYEDKIHKTTSNFNDLEIDGKENINALIKESNTNEQENILQPKFKILKQHSMHQPRKPLANLSIADFKGYIIQNDCVETLNEPLIPSTFKNDSNSAHKFHFGLPSFISPMKSNTKFLFRSDLNSIPDGLENEFNADDELELILLSKSVAIQSSKSHRRSLSLGKNDLKRNLIKKNGFTILSN</sequence>
<dbReference type="EMBL" id="GL996527">
    <property type="protein sequence ID" value="EGV62739.1"/>
    <property type="molecule type" value="Genomic_DNA"/>
</dbReference>
<feature type="region of interest" description="Disordered" evidence="1">
    <location>
        <begin position="1"/>
        <end position="59"/>
    </location>
</feature>
<keyword evidence="3" id="KW-1185">Reference proteome</keyword>
<gene>
    <name evidence="2" type="ORF">CANTEDRAFT_115441</name>
</gene>
<dbReference type="HOGENOM" id="CLU_097218_0_0_1"/>